<evidence type="ECO:0000313" key="1">
    <source>
        <dbReference type="EMBL" id="MDN4495258.1"/>
    </source>
</evidence>
<sequence>MNNWPIKWKPWSPDSVISDGDVLNCVPLLCYDKHIIKYYPMIKLALESDNVTIFEKS</sequence>
<dbReference type="RefSeq" id="WP_301139577.1">
    <property type="nucleotide sequence ID" value="NZ_JAUHTQ010000018.1"/>
</dbReference>
<gene>
    <name evidence="1" type="ORF">QYB95_17045</name>
</gene>
<keyword evidence="2" id="KW-1185">Reference proteome</keyword>
<dbReference type="EMBL" id="JAUHTQ010000018">
    <property type="protein sequence ID" value="MDN4495258.1"/>
    <property type="molecule type" value="Genomic_DNA"/>
</dbReference>
<reference evidence="1" key="1">
    <citation type="submission" date="2023-07" db="EMBL/GenBank/DDBJ databases">
        <title>Ureibacillus sp. isolated from freshwater well.</title>
        <authorList>
            <person name="Kirdat K."/>
            <person name="Bhatt A."/>
            <person name="Teware R."/>
            <person name="Bhavsar Y."/>
            <person name="Yadav A."/>
        </authorList>
    </citation>
    <scope>NUCLEOTIDE SEQUENCE</scope>
    <source>
        <strain evidence="1">BA0131</strain>
    </source>
</reference>
<organism evidence="1 2">
    <name type="scientific">Ureibacillus aquaedulcis</name>
    <dbReference type="NCBI Taxonomy" id="3058421"/>
    <lineage>
        <taxon>Bacteria</taxon>
        <taxon>Bacillati</taxon>
        <taxon>Bacillota</taxon>
        <taxon>Bacilli</taxon>
        <taxon>Bacillales</taxon>
        <taxon>Caryophanaceae</taxon>
        <taxon>Ureibacillus</taxon>
    </lineage>
</organism>
<proteinExistence type="predicted"/>
<protein>
    <submittedName>
        <fullName evidence="1">Uncharacterized protein</fullName>
    </submittedName>
</protein>
<name>A0ABT8GV25_9BACL</name>
<comment type="caution">
    <text evidence="1">The sequence shown here is derived from an EMBL/GenBank/DDBJ whole genome shotgun (WGS) entry which is preliminary data.</text>
</comment>
<dbReference type="Proteomes" id="UP001172743">
    <property type="component" value="Unassembled WGS sequence"/>
</dbReference>
<evidence type="ECO:0000313" key="2">
    <source>
        <dbReference type="Proteomes" id="UP001172743"/>
    </source>
</evidence>
<accession>A0ABT8GV25</accession>